<name>A0A839NG07_9MICO</name>
<keyword evidence="2" id="KW-1133">Transmembrane helix</keyword>
<accession>A0A839NG07</accession>
<evidence type="ECO:0000313" key="4">
    <source>
        <dbReference type="Proteomes" id="UP000559182"/>
    </source>
</evidence>
<protein>
    <submittedName>
        <fullName evidence="3">Uncharacterized protein</fullName>
    </submittedName>
</protein>
<keyword evidence="2" id="KW-0812">Transmembrane</keyword>
<dbReference type="Proteomes" id="UP000559182">
    <property type="component" value="Unassembled WGS sequence"/>
</dbReference>
<comment type="caution">
    <text evidence="3">The sequence shown here is derived from an EMBL/GenBank/DDBJ whole genome shotgun (WGS) entry which is preliminary data.</text>
</comment>
<evidence type="ECO:0000256" key="2">
    <source>
        <dbReference type="SAM" id="Phobius"/>
    </source>
</evidence>
<feature type="region of interest" description="Disordered" evidence="1">
    <location>
        <begin position="47"/>
        <end position="93"/>
    </location>
</feature>
<dbReference type="EMBL" id="JACHVQ010000006">
    <property type="protein sequence ID" value="MBB2894546.1"/>
    <property type="molecule type" value="Genomic_DNA"/>
</dbReference>
<proteinExistence type="predicted"/>
<sequence>MLTDALNDGGNESVAVTAGIWGFLVLFGLAIACWLLFRSMNNHLRKAKWQDEQDHPVRQRIPNRPRPTPPAEDEAAAPDVTADSADGKSGTGS</sequence>
<dbReference type="AlphaFoldDB" id="A0A839NG07"/>
<keyword evidence="2" id="KW-0472">Membrane</keyword>
<organism evidence="3 4">
    <name type="scientific">Flexivirga oryzae</name>
    <dbReference type="NCBI Taxonomy" id="1794944"/>
    <lineage>
        <taxon>Bacteria</taxon>
        <taxon>Bacillati</taxon>
        <taxon>Actinomycetota</taxon>
        <taxon>Actinomycetes</taxon>
        <taxon>Micrococcales</taxon>
        <taxon>Dermacoccaceae</taxon>
        <taxon>Flexivirga</taxon>
    </lineage>
</organism>
<evidence type="ECO:0000313" key="3">
    <source>
        <dbReference type="EMBL" id="MBB2894546.1"/>
    </source>
</evidence>
<evidence type="ECO:0000256" key="1">
    <source>
        <dbReference type="SAM" id="MobiDB-lite"/>
    </source>
</evidence>
<feature type="transmembrane region" description="Helical" evidence="2">
    <location>
        <begin position="20"/>
        <end position="37"/>
    </location>
</feature>
<reference evidence="3 4" key="1">
    <citation type="submission" date="2020-08" db="EMBL/GenBank/DDBJ databases">
        <title>Sequencing the genomes of 1000 actinobacteria strains.</title>
        <authorList>
            <person name="Klenk H.-P."/>
        </authorList>
    </citation>
    <scope>NUCLEOTIDE SEQUENCE [LARGE SCALE GENOMIC DNA]</scope>
    <source>
        <strain evidence="3 4">DSM 105369</strain>
    </source>
</reference>
<dbReference type="RefSeq" id="WP_183322990.1">
    <property type="nucleotide sequence ID" value="NZ_JACHVQ010000006.1"/>
</dbReference>
<keyword evidence="4" id="KW-1185">Reference proteome</keyword>
<feature type="compositionally biased region" description="Basic and acidic residues" evidence="1">
    <location>
        <begin position="48"/>
        <end position="57"/>
    </location>
</feature>
<gene>
    <name evidence="3" type="ORF">FHU39_004592</name>
</gene>